<dbReference type="RefSeq" id="WP_390226548.1">
    <property type="nucleotide sequence ID" value="NZ_JBHSCN010000001.1"/>
</dbReference>
<gene>
    <name evidence="2" type="ORF">ACFOYW_00325</name>
</gene>
<evidence type="ECO:0000256" key="1">
    <source>
        <dbReference type="SAM" id="Phobius"/>
    </source>
</evidence>
<proteinExistence type="predicted"/>
<reference evidence="3" key="1">
    <citation type="journal article" date="2019" name="Int. J. Syst. Evol. Microbiol.">
        <title>The Global Catalogue of Microorganisms (GCM) 10K type strain sequencing project: providing services to taxonomists for standard genome sequencing and annotation.</title>
        <authorList>
            <consortium name="The Broad Institute Genomics Platform"/>
            <consortium name="The Broad Institute Genome Sequencing Center for Infectious Disease"/>
            <person name="Wu L."/>
            <person name="Ma J."/>
        </authorList>
    </citation>
    <scope>NUCLEOTIDE SEQUENCE [LARGE SCALE GENOMIC DNA]</scope>
    <source>
        <strain evidence="3">CGMCC 1.10363</strain>
    </source>
</reference>
<protein>
    <submittedName>
        <fullName evidence="2">Peptidase M56 family protein</fullName>
    </submittedName>
</protein>
<keyword evidence="1" id="KW-0812">Transmembrane</keyword>
<dbReference type="EMBL" id="JBHSCN010000001">
    <property type="protein sequence ID" value="MFC4241801.1"/>
    <property type="molecule type" value="Genomic_DNA"/>
</dbReference>
<feature type="transmembrane region" description="Helical" evidence="1">
    <location>
        <begin position="35"/>
        <end position="58"/>
    </location>
</feature>
<keyword evidence="1" id="KW-1133">Transmembrane helix</keyword>
<dbReference type="Proteomes" id="UP001595900">
    <property type="component" value="Unassembled WGS sequence"/>
</dbReference>
<evidence type="ECO:0000313" key="2">
    <source>
        <dbReference type="EMBL" id="MFC4241801.1"/>
    </source>
</evidence>
<comment type="caution">
    <text evidence="2">The sequence shown here is derived from an EMBL/GenBank/DDBJ whole genome shotgun (WGS) entry which is preliminary data.</text>
</comment>
<sequence length="258" mass="27275">MIENMDPTFSEGLRRVLVRQVETAPRRRRRSGWRWGIGGLVVAGLLGSGAAFASQLWVQPGADAHTALASPVTATETGTATIRLGARPKGANEVAMEFSPLDAGSYFLGVGGAALIVDPAQDPASDINSATPYYLQPFQLNAGQTSITITTSPSTLHWKATFTWVSARTTPWAVNAAGETYGEQNAKGSPDLIAVTATNGKTGYVYSKQLDDVDGTTAAGTFTNPQQALQWQKTHHGGDIPVFTSNGKTKIGVFHVGQ</sequence>
<evidence type="ECO:0000313" key="3">
    <source>
        <dbReference type="Proteomes" id="UP001595900"/>
    </source>
</evidence>
<accession>A0ABV8Q0L8</accession>
<keyword evidence="1" id="KW-0472">Membrane</keyword>
<name>A0ABV8Q0L8_9MICO</name>
<keyword evidence="3" id="KW-1185">Reference proteome</keyword>
<organism evidence="2 3">
    <name type="scientific">Gryllotalpicola reticulitermitis</name>
    <dbReference type="NCBI Taxonomy" id="1184153"/>
    <lineage>
        <taxon>Bacteria</taxon>
        <taxon>Bacillati</taxon>
        <taxon>Actinomycetota</taxon>
        <taxon>Actinomycetes</taxon>
        <taxon>Micrococcales</taxon>
        <taxon>Microbacteriaceae</taxon>
        <taxon>Gryllotalpicola</taxon>
    </lineage>
</organism>